<evidence type="ECO:0000256" key="2">
    <source>
        <dbReference type="ARBA" id="ARBA00000711"/>
    </source>
</evidence>
<accession>A0ABP8KCM5</accession>
<dbReference type="SUPFAM" id="SSF52540">
    <property type="entry name" value="P-loop containing nucleoside triphosphate hydrolases"/>
    <property type="match status" value="1"/>
</dbReference>
<comment type="pathway">
    <text evidence="5">Cofactor biosynthesis; adenosylcobalamin biosynthesis; adenosylcobalamin from cob(II)yrinate a,c-diamide: step 6/7.</text>
</comment>
<gene>
    <name evidence="18" type="ORF">GCM10023153_34580</name>
</gene>
<name>A0ABP8KCM5_9MICO</name>
<evidence type="ECO:0000256" key="16">
    <source>
        <dbReference type="ARBA" id="ARBA00029570"/>
    </source>
</evidence>
<evidence type="ECO:0000256" key="14">
    <source>
        <dbReference type="ARBA" id="ARBA00022840"/>
    </source>
</evidence>
<proteinExistence type="inferred from homology"/>
<evidence type="ECO:0000256" key="10">
    <source>
        <dbReference type="ARBA" id="ARBA00022573"/>
    </source>
</evidence>
<comment type="similarity">
    <text evidence="7">Belongs to the CobU/CobP family.</text>
</comment>
<keyword evidence="15" id="KW-0342">GTP-binding</keyword>
<evidence type="ECO:0000256" key="9">
    <source>
        <dbReference type="ARBA" id="ARBA00012523"/>
    </source>
</evidence>
<keyword evidence="13 18" id="KW-0418">Kinase</keyword>
<dbReference type="Gene3D" id="3.40.50.300">
    <property type="entry name" value="P-loop containing nucleotide triphosphate hydrolases"/>
    <property type="match status" value="1"/>
</dbReference>
<dbReference type="PANTHER" id="PTHR34848:SF1">
    <property type="entry name" value="BIFUNCTIONAL ADENOSYLCOBALAMIN BIOSYNTHESIS PROTEIN COBU"/>
    <property type="match status" value="1"/>
</dbReference>
<keyword evidence="14" id="KW-0067">ATP-binding</keyword>
<evidence type="ECO:0000256" key="3">
    <source>
        <dbReference type="ARBA" id="ARBA00001522"/>
    </source>
</evidence>
<dbReference type="RefSeq" id="WP_159904238.1">
    <property type="nucleotide sequence ID" value="NZ_BAABFX010000063.1"/>
</dbReference>
<sequence>MRTLITGGIRSGKSAIAENLMGEGTTYVATSPSRPEDTDWAARIQEHRRRRPASWPTVETTDLPSALTALNGPALVDSLGAWLVALLDRLDAWDQPVAQWRGRLDDEVSALVSTWSTCSHDLVAVTDEVGFGGIAEHRSARIHADELGRLNQAIAGVSDRVWLVVAGQVLVVKDSS</sequence>
<evidence type="ECO:0000256" key="13">
    <source>
        <dbReference type="ARBA" id="ARBA00022777"/>
    </source>
</evidence>
<evidence type="ECO:0000256" key="15">
    <source>
        <dbReference type="ARBA" id="ARBA00023134"/>
    </source>
</evidence>
<comment type="function">
    <text evidence="4">Catalyzes ATP-dependent phosphorylation of adenosylcobinamide and addition of GMP to adenosylcobinamide phosphate.</text>
</comment>
<dbReference type="EC" id="2.7.7.62" evidence="9"/>
<evidence type="ECO:0000256" key="6">
    <source>
        <dbReference type="ARBA" id="ARBA00005159"/>
    </source>
</evidence>
<dbReference type="Proteomes" id="UP001500390">
    <property type="component" value="Unassembled WGS sequence"/>
</dbReference>
<comment type="pathway">
    <text evidence="6">Cofactor biosynthesis; adenosylcobalamin biosynthesis; adenosylcobalamin from cob(II)yrinate a,c-diamide: step 5/7.</text>
</comment>
<evidence type="ECO:0000256" key="7">
    <source>
        <dbReference type="ARBA" id="ARBA00007490"/>
    </source>
</evidence>
<evidence type="ECO:0000256" key="12">
    <source>
        <dbReference type="ARBA" id="ARBA00022741"/>
    </source>
</evidence>
<reference evidence="19" key="1">
    <citation type="journal article" date="2019" name="Int. J. Syst. Evol. Microbiol.">
        <title>The Global Catalogue of Microorganisms (GCM) 10K type strain sequencing project: providing services to taxonomists for standard genome sequencing and annotation.</title>
        <authorList>
            <consortium name="The Broad Institute Genomics Platform"/>
            <consortium name="The Broad Institute Genome Sequencing Center for Infectious Disease"/>
            <person name="Wu L."/>
            <person name="Ma J."/>
        </authorList>
    </citation>
    <scope>NUCLEOTIDE SEQUENCE [LARGE SCALE GENOMIC DNA]</scope>
    <source>
        <strain evidence="19">JCM 17738</strain>
    </source>
</reference>
<comment type="catalytic activity">
    <reaction evidence="1">
        <text>adenosylcob(III)inamide + ATP = adenosylcob(III)inamide phosphate + ADP + H(+)</text>
        <dbReference type="Rhea" id="RHEA:15769"/>
        <dbReference type="ChEBI" id="CHEBI:2480"/>
        <dbReference type="ChEBI" id="CHEBI:15378"/>
        <dbReference type="ChEBI" id="CHEBI:30616"/>
        <dbReference type="ChEBI" id="CHEBI:58502"/>
        <dbReference type="ChEBI" id="CHEBI:456216"/>
        <dbReference type="EC" id="2.7.1.156"/>
    </reaction>
</comment>
<comment type="caution">
    <text evidence="18">The sequence shown here is derived from an EMBL/GenBank/DDBJ whole genome shotgun (WGS) entry which is preliminary data.</text>
</comment>
<organism evidence="18 19">
    <name type="scientific">Ornithinibacter aureus</name>
    <dbReference type="NCBI Taxonomy" id="622664"/>
    <lineage>
        <taxon>Bacteria</taxon>
        <taxon>Bacillati</taxon>
        <taxon>Actinomycetota</taxon>
        <taxon>Actinomycetes</taxon>
        <taxon>Micrococcales</taxon>
        <taxon>Intrasporangiaceae</taxon>
        <taxon>Ornithinibacter</taxon>
    </lineage>
</organism>
<dbReference type="InterPro" id="IPR003203">
    <property type="entry name" value="CobU/CobP"/>
</dbReference>
<keyword evidence="10" id="KW-0169">Cobalamin biosynthesis</keyword>
<evidence type="ECO:0000256" key="5">
    <source>
        <dbReference type="ARBA" id="ARBA00004692"/>
    </source>
</evidence>
<dbReference type="GO" id="GO:0016301">
    <property type="term" value="F:kinase activity"/>
    <property type="evidence" value="ECO:0007669"/>
    <property type="project" value="UniProtKB-KW"/>
</dbReference>
<evidence type="ECO:0000256" key="8">
    <source>
        <dbReference type="ARBA" id="ARBA00012016"/>
    </source>
</evidence>
<evidence type="ECO:0000256" key="1">
    <source>
        <dbReference type="ARBA" id="ARBA00000312"/>
    </source>
</evidence>
<dbReference type="InterPro" id="IPR027417">
    <property type="entry name" value="P-loop_NTPase"/>
</dbReference>
<evidence type="ECO:0000256" key="17">
    <source>
        <dbReference type="ARBA" id="ARBA00030571"/>
    </source>
</evidence>
<comment type="catalytic activity">
    <reaction evidence="2">
        <text>adenosylcob(III)inamide phosphate + GTP + H(+) = adenosylcob(III)inamide-GDP + diphosphate</text>
        <dbReference type="Rhea" id="RHEA:22712"/>
        <dbReference type="ChEBI" id="CHEBI:15378"/>
        <dbReference type="ChEBI" id="CHEBI:33019"/>
        <dbReference type="ChEBI" id="CHEBI:37565"/>
        <dbReference type="ChEBI" id="CHEBI:58502"/>
        <dbReference type="ChEBI" id="CHEBI:60487"/>
        <dbReference type="EC" id="2.7.7.62"/>
    </reaction>
</comment>
<evidence type="ECO:0000313" key="19">
    <source>
        <dbReference type="Proteomes" id="UP001500390"/>
    </source>
</evidence>
<evidence type="ECO:0000313" key="18">
    <source>
        <dbReference type="EMBL" id="GAA4404224.1"/>
    </source>
</evidence>
<protein>
    <recommendedName>
        <fullName evidence="16">Adenosylcobinamide kinase</fullName>
        <ecNumber evidence="8">2.7.1.156</ecNumber>
        <ecNumber evidence="9">2.7.7.62</ecNumber>
    </recommendedName>
    <alternativeName>
        <fullName evidence="17">Adenosylcobinamide-phosphate guanylyltransferase</fullName>
    </alternativeName>
</protein>
<comment type="catalytic activity">
    <reaction evidence="3">
        <text>adenosylcob(III)inamide + GTP = adenosylcob(III)inamide phosphate + GDP + H(+)</text>
        <dbReference type="Rhea" id="RHEA:15765"/>
        <dbReference type="ChEBI" id="CHEBI:2480"/>
        <dbReference type="ChEBI" id="CHEBI:15378"/>
        <dbReference type="ChEBI" id="CHEBI:37565"/>
        <dbReference type="ChEBI" id="CHEBI:58189"/>
        <dbReference type="ChEBI" id="CHEBI:58502"/>
        <dbReference type="EC" id="2.7.1.156"/>
    </reaction>
</comment>
<dbReference type="CDD" id="cd00544">
    <property type="entry name" value="CobU"/>
    <property type="match status" value="1"/>
</dbReference>
<dbReference type="EMBL" id="BAABFX010000063">
    <property type="protein sequence ID" value="GAA4404224.1"/>
    <property type="molecule type" value="Genomic_DNA"/>
</dbReference>
<dbReference type="PIRSF" id="PIRSF006135">
    <property type="entry name" value="CobU"/>
    <property type="match status" value="1"/>
</dbReference>
<dbReference type="Pfam" id="PF02283">
    <property type="entry name" value="CobU"/>
    <property type="match status" value="1"/>
</dbReference>
<keyword evidence="19" id="KW-1185">Reference proteome</keyword>
<keyword evidence="12" id="KW-0547">Nucleotide-binding</keyword>
<evidence type="ECO:0000256" key="11">
    <source>
        <dbReference type="ARBA" id="ARBA00022679"/>
    </source>
</evidence>
<dbReference type="PANTHER" id="PTHR34848">
    <property type="match status" value="1"/>
</dbReference>
<dbReference type="EC" id="2.7.1.156" evidence="8"/>
<keyword evidence="11" id="KW-0808">Transferase</keyword>
<keyword evidence="18" id="KW-0548">Nucleotidyltransferase</keyword>
<evidence type="ECO:0000256" key="4">
    <source>
        <dbReference type="ARBA" id="ARBA00003889"/>
    </source>
</evidence>
<dbReference type="GO" id="GO:0016779">
    <property type="term" value="F:nucleotidyltransferase activity"/>
    <property type="evidence" value="ECO:0007669"/>
    <property type="project" value="UniProtKB-KW"/>
</dbReference>